<dbReference type="Gene3D" id="3.40.50.10770">
    <property type="entry name" value="Hypothetical protein VC1899 like domain (Restriction endonuclease-like)"/>
    <property type="match status" value="1"/>
</dbReference>
<organism evidence="3 4">
    <name type="scientific">Caldisericum exile</name>
    <dbReference type="NCBI Taxonomy" id="693075"/>
    <lineage>
        <taxon>Bacteria</taxon>
        <taxon>Pseudomonadati</taxon>
        <taxon>Caldisericota/Cryosericota group</taxon>
        <taxon>Caldisericota</taxon>
        <taxon>Caldisericia</taxon>
        <taxon>Caldisericales</taxon>
        <taxon>Caldisericaceae</taxon>
        <taxon>Caldisericum</taxon>
    </lineage>
</organism>
<dbReference type="Pfam" id="PF09651">
    <property type="entry name" value="Cas_APE2256"/>
    <property type="match status" value="1"/>
</dbReference>
<dbReference type="EMBL" id="PNIX01000347">
    <property type="protein sequence ID" value="PMP81113.1"/>
    <property type="molecule type" value="Genomic_DNA"/>
</dbReference>
<dbReference type="Proteomes" id="UP000236910">
    <property type="component" value="Unassembled WGS sequence"/>
</dbReference>
<dbReference type="NCBIfam" id="TIGR02619">
    <property type="entry name" value="putative CRISPR-associated protein, APE2256 family"/>
    <property type="match status" value="1"/>
</dbReference>
<feature type="region of interest" description="Disordered" evidence="1">
    <location>
        <begin position="259"/>
        <end position="278"/>
    </location>
</feature>
<gene>
    <name evidence="3" type="ORF">C0175_06065</name>
</gene>
<reference evidence="3 4" key="1">
    <citation type="submission" date="2018-01" db="EMBL/GenBank/DDBJ databases">
        <title>Metagenomic assembled genomes from two thermal pools in the Uzon Caldera, Kamchatka, Russia.</title>
        <authorList>
            <person name="Wilkins L."/>
            <person name="Ettinger C."/>
        </authorList>
    </citation>
    <scope>NUCLEOTIDE SEQUENCE [LARGE SCALE GENOMIC DNA]</scope>
    <source>
        <strain evidence="3">ARK-10</strain>
    </source>
</reference>
<evidence type="ECO:0000313" key="4">
    <source>
        <dbReference type="Proteomes" id="UP000236910"/>
    </source>
</evidence>
<name>A0A2J6X492_9BACT</name>
<dbReference type="InterPro" id="IPR013442">
    <property type="entry name" value="SSO1393-like"/>
</dbReference>
<protein>
    <recommendedName>
        <fullName evidence="2">CRISPR system ring nuclease SSO1393-like domain-containing protein</fullName>
    </recommendedName>
</protein>
<comment type="caution">
    <text evidence="3">The sequence shown here is derived from an EMBL/GenBank/DDBJ whole genome shotgun (WGS) entry which is preliminary data.</text>
</comment>
<sequence>MFRQRVICTVGRSLLTNFEKEDPNLKTAFSKESIVKRLISEDPSQKICGAEINSTYSIVKQGFVHDKYDIFLLVSDTEDGRKTGEVLKDYFKNEKSPLKFTNVYIKEIKGLTGEERFEFRNKGLKEIANTLVDLSSQSPETTIINATGGYKAQISFATLIGQILKIPVYYMFEQFNEIIELPPMPVSFDYSFWMKNYDLLESLERLEASEEMVKSADPQLKVLFDFEKGGNEKIYGLSPMGVIFHKSFKELFKTDTNNLPSKRTSDPKYISSSNEPNSSRFDEKYEISKKLLEIPYIKELRCSYYNPNSDYKTKVNVKNDDFEIYFTKNGETIGFVAKTTAKTENQKIALKIHIEEAMKRW</sequence>
<dbReference type="CDD" id="cd09742">
    <property type="entry name" value="Csm6_III-A"/>
    <property type="match status" value="1"/>
</dbReference>
<proteinExistence type="predicted"/>
<evidence type="ECO:0000256" key="1">
    <source>
        <dbReference type="SAM" id="MobiDB-lite"/>
    </source>
</evidence>
<feature type="domain" description="CRISPR system ring nuclease SSO1393-like" evidence="2">
    <location>
        <begin position="48"/>
        <end position="183"/>
    </location>
</feature>
<accession>A0A2J6X492</accession>
<dbReference type="AlphaFoldDB" id="A0A2J6X492"/>
<evidence type="ECO:0000313" key="3">
    <source>
        <dbReference type="EMBL" id="PMP81113.1"/>
    </source>
</evidence>
<evidence type="ECO:0000259" key="2">
    <source>
        <dbReference type="Pfam" id="PF09651"/>
    </source>
</evidence>